<dbReference type="PROSITE" id="PS01328">
    <property type="entry name" value="4HBCOA_THIOESTERASE"/>
    <property type="match status" value="1"/>
</dbReference>
<evidence type="ECO:0000313" key="3">
    <source>
        <dbReference type="EMBL" id="MBW8727798.1"/>
    </source>
</evidence>
<dbReference type="Gene3D" id="3.10.129.10">
    <property type="entry name" value="Hotdog Thioesterase"/>
    <property type="match status" value="1"/>
</dbReference>
<sequence>MRANPHLFPVRIYWEDTDGSGIVYHASYLRFAERARTEVLRAAGFEQWSMLEQTGIAFAVRHCVIDFRRSARLDDQLVVETAVTAIGGASLEMLQAIRRNGDDIVTLLLKLACITRDGRAARMPPRLREVFNAIKGQTASHAAE</sequence>
<dbReference type="EMBL" id="JAEKLZ010000305">
    <property type="protein sequence ID" value="MBW8727798.1"/>
    <property type="molecule type" value="Genomic_DNA"/>
</dbReference>
<dbReference type="Proteomes" id="UP000700706">
    <property type="component" value="Unassembled WGS sequence"/>
</dbReference>
<proteinExistence type="inferred from homology"/>
<gene>
    <name evidence="3" type="primary">ybgC</name>
    <name evidence="3" type="ORF">JF625_21955</name>
</gene>
<name>A0A952FMG1_9PROT</name>
<dbReference type="NCBIfam" id="TIGR02799">
    <property type="entry name" value="thio_ybgC"/>
    <property type="match status" value="1"/>
</dbReference>
<dbReference type="InterPro" id="IPR014166">
    <property type="entry name" value="Tol-Pal_acyl-CoA_thioesterase"/>
</dbReference>
<dbReference type="InterPro" id="IPR029069">
    <property type="entry name" value="HotDog_dom_sf"/>
</dbReference>
<evidence type="ECO:0000256" key="2">
    <source>
        <dbReference type="ARBA" id="ARBA00022801"/>
    </source>
</evidence>
<keyword evidence="2" id="KW-0378">Hydrolase</keyword>
<dbReference type="AlphaFoldDB" id="A0A952FMG1"/>
<protein>
    <submittedName>
        <fullName evidence="3">Tol-pal system-associated acyl-CoA thioesterase</fullName>
    </submittedName>
</protein>
<dbReference type="InterPro" id="IPR050563">
    <property type="entry name" value="4-hydroxybenzoyl-CoA_TE"/>
</dbReference>
<dbReference type="InterPro" id="IPR006684">
    <property type="entry name" value="YbgC/YbaW"/>
</dbReference>
<dbReference type="Pfam" id="PF13279">
    <property type="entry name" value="4HBT_2"/>
    <property type="match status" value="1"/>
</dbReference>
<dbReference type="PANTHER" id="PTHR31793">
    <property type="entry name" value="4-HYDROXYBENZOYL-COA THIOESTERASE FAMILY MEMBER"/>
    <property type="match status" value="1"/>
</dbReference>
<evidence type="ECO:0000256" key="1">
    <source>
        <dbReference type="ARBA" id="ARBA00005953"/>
    </source>
</evidence>
<dbReference type="NCBIfam" id="TIGR00051">
    <property type="entry name" value="YbgC/FadM family acyl-CoA thioesterase"/>
    <property type="match status" value="1"/>
</dbReference>
<organism evidence="3 4">
    <name type="scientific">Inquilinus limosus</name>
    <dbReference type="NCBI Taxonomy" id="171674"/>
    <lineage>
        <taxon>Bacteria</taxon>
        <taxon>Pseudomonadati</taxon>
        <taxon>Pseudomonadota</taxon>
        <taxon>Alphaproteobacteria</taxon>
        <taxon>Rhodospirillales</taxon>
        <taxon>Rhodospirillaceae</taxon>
        <taxon>Inquilinus</taxon>
    </lineage>
</organism>
<evidence type="ECO:0000313" key="4">
    <source>
        <dbReference type="Proteomes" id="UP000700706"/>
    </source>
</evidence>
<comment type="similarity">
    <text evidence="1">Belongs to the 4-hydroxybenzoyl-CoA thioesterase family.</text>
</comment>
<dbReference type="CDD" id="cd00586">
    <property type="entry name" value="4HBT"/>
    <property type="match status" value="1"/>
</dbReference>
<reference evidence="3" key="1">
    <citation type="submission" date="2020-06" db="EMBL/GenBank/DDBJ databases">
        <title>Stable isotope informed genome-resolved metagenomics uncovers potential trophic interactions in rhizosphere soil.</title>
        <authorList>
            <person name="Starr E.P."/>
            <person name="Shi S."/>
            <person name="Blazewicz S.J."/>
            <person name="Koch B.J."/>
            <person name="Probst A.J."/>
            <person name="Hungate B.A."/>
            <person name="Pett-Ridge J."/>
            <person name="Firestone M.K."/>
            <person name="Banfield J.F."/>
        </authorList>
    </citation>
    <scope>NUCLEOTIDE SEQUENCE</scope>
    <source>
        <strain evidence="3">YM_69_17</strain>
    </source>
</reference>
<comment type="caution">
    <text evidence="3">The sequence shown here is derived from an EMBL/GenBank/DDBJ whole genome shotgun (WGS) entry which is preliminary data.</text>
</comment>
<accession>A0A952FMG1</accession>
<dbReference type="PANTHER" id="PTHR31793:SF37">
    <property type="entry name" value="ACYL-COA THIOESTER HYDROLASE YBGC"/>
    <property type="match status" value="1"/>
</dbReference>
<dbReference type="FunFam" id="3.10.129.10:FF:000004">
    <property type="entry name" value="Tol-pal system-associated acyl-CoA thioesterase"/>
    <property type="match status" value="1"/>
</dbReference>
<dbReference type="PIRSF" id="PIRSF003230">
    <property type="entry name" value="YbgC"/>
    <property type="match status" value="1"/>
</dbReference>
<dbReference type="SUPFAM" id="SSF54637">
    <property type="entry name" value="Thioesterase/thiol ester dehydrase-isomerase"/>
    <property type="match status" value="1"/>
</dbReference>
<dbReference type="GO" id="GO:0047617">
    <property type="term" value="F:fatty acyl-CoA hydrolase activity"/>
    <property type="evidence" value="ECO:0007669"/>
    <property type="project" value="TreeGrafter"/>
</dbReference>
<dbReference type="InterPro" id="IPR008272">
    <property type="entry name" value="HB-CoA_thioesterase_AS"/>
</dbReference>